<dbReference type="Pfam" id="PF03795">
    <property type="entry name" value="YCII"/>
    <property type="match status" value="1"/>
</dbReference>
<proteinExistence type="inferred from homology"/>
<dbReference type="eggNOG" id="COG2350">
    <property type="taxonomic scope" value="Bacteria"/>
</dbReference>
<organism evidence="3 4">
    <name type="scientific">Corynebacterium aurimucosum (strain ATCC 700975 / DSM 44827 / CIP 107346 / CN-1)</name>
    <name type="common">Corynebacterium nigricans</name>
    <dbReference type="NCBI Taxonomy" id="548476"/>
    <lineage>
        <taxon>Bacteria</taxon>
        <taxon>Bacillati</taxon>
        <taxon>Actinomycetota</taxon>
        <taxon>Actinomycetes</taxon>
        <taxon>Mycobacteriales</taxon>
        <taxon>Corynebacteriaceae</taxon>
        <taxon>Corynebacterium</taxon>
    </lineage>
</organism>
<gene>
    <name evidence="3" type="ordered locus">cauri_1510</name>
</gene>
<accession>C3PGZ9</accession>
<dbReference type="AlphaFoldDB" id="C3PGZ9"/>
<name>C3PGZ9_CORA7</name>
<reference evidence="3 4" key="1">
    <citation type="journal article" date="2010" name="BMC Genomics">
        <title>Complete genome sequence and lifestyle of black-pigmented Corynebacterium aurimucosum ATCC 700975 (formerly C. nigricans CN-1) isolated from a vaginal swab of a woman with spontaneous abortion.</title>
        <authorList>
            <person name="Trost E."/>
            <person name="Gotker S."/>
            <person name="Schneider J."/>
            <person name="Schneiker-Bekel S."/>
            <person name="Szczepanowski R."/>
            <person name="Tilker A."/>
            <person name="Viehoever P."/>
            <person name="Arnold W."/>
            <person name="Bekel T."/>
            <person name="Blom J."/>
            <person name="Gartemann K.H."/>
            <person name="Linke B."/>
            <person name="Goesmann A."/>
            <person name="Puhler A."/>
            <person name="Shukla S.K."/>
            <person name="Tauch A."/>
        </authorList>
    </citation>
    <scope>NUCLEOTIDE SEQUENCE [LARGE SCALE GENOMIC DNA]</scope>
    <source>
        <strain evidence="4">ATCC 700975 / DSM 44827 / CIP 107346 / CN-1</strain>
    </source>
</reference>
<sequence length="99" mass="10988">MVGMKYFAVSYEYNPSNPVIAEVRPKHREFIGALHDKGQICGSGPYTDSKGGALIVLQFEDESVKVADVIALMDQDPFYTEGAVTGRAFREWNPVINSF</sequence>
<dbReference type="STRING" id="548476.cauri_1510"/>
<dbReference type="Proteomes" id="UP000002077">
    <property type="component" value="Chromosome"/>
</dbReference>
<comment type="similarity">
    <text evidence="1">Belongs to the YciI family.</text>
</comment>
<evidence type="ECO:0000313" key="4">
    <source>
        <dbReference type="Proteomes" id="UP000002077"/>
    </source>
</evidence>
<dbReference type="EMBL" id="CP001601">
    <property type="protein sequence ID" value="ACP33103.1"/>
    <property type="molecule type" value="Genomic_DNA"/>
</dbReference>
<dbReference type="InterPro" id="IPR011008">
    <property type="entry name" value="Dimeric_a/b-barrel"/>
</dbReference>
<dbReference type="KEGG" id="car:cauri_1510"/>
<keyword evidence="4" id="KW-1185">Reference proteome</keyword>
<dbReference type="Gene3D" id="3.30.70.1060">
    <property type="entry name" value="Dimeric alpha+beta barrel"/>
    <property type="match status" value="1"/>
</dbReference>
<dbReference type="HOGENOM" id="CLU_110355_7_0_11"/>
<protein>
    <recommendedName>
        <fullName evidence="2">YCII-related domain-containing protein</fullName>
    </recommendedName>
</protein>
<evidence type="ECO:0000259" key="2">
    <source>
        <dbReference type="Pfam" id="PF03795"/>
    </source>
</evidence>
<evidence type="ECO:0000313" key="3">
    <source>
        <dbReference type="EMBL" id="ACP33103.1"/>
    </source>
</evidence>
<dbReference type="InterPro" id="IPR005545">
    <property type="entry name" value="YCII"/>
</dbReference>
<evidence type="ECO:0000256" key="1">
    <source>
        <dbReference type="ARBA" id="ARBA00007689"/>
    </source>
</evidence>
<feature type="domain" description="YCII-related" evidence="2">
    <location>
        <begin position="4"/>
        <end position="93"/>
    </location>
</feature>
<dbReference type="SUPFAM" id="SSF54909">
    <property type="entry name" value="Dimeric alpha+beta barrel"/>
    <property type="match status" value="1"/>
</dbReference>